<dbReference type="AlphaFoldDB" id="A0AAE1CKE9"/>
<evidence type="ECO:0000313" key="2">
    <source>
        <dbReference type="EMBL" id="KAK3702697.1"/>
    </source>
</evidence>
<evidence type="ECO:0000256" key="1">
    <source>
        <dbReference type="SAM" id="SignalP"/>
    </source>
</evidence>
<keyword evidence="3" id="KW-1185">Reference proteome</keyword>
<name>A0AAE1CKE9_9GAST</name>
<protein>
    <submittedName>
        <fullName evidence="2">Uncharacterized protein</fullName>
    </submittedName>
</protein>
<organism evidence="2 3">
    <name type="scientific">Elysia crispata</name>
    <name type="common">lettuce slug</name>
    <dbReference type="NCBI Taxonomy" id="231223"/>
    <lineage>
        <taxon>Eukaryota</taxon>
        <taxon>Metazoa</taxon>
        <taxon>Spiralia</taxon>
        <taxon>Lophotrochozoa</taxon>
        <taxon>Mollusca</taxon>
        <taxon>Gastropoda</taxon>
        <taxon>Heterobranchia</taxon>
        <taxon>Euthyneura</taxon>
        <taxon>Panpulmonata</taxon>
        <taxon>Sacoglossa</taxon>
        <taxon>Placobranchoidea</taxon>
        <taxon>Plakobranchidae</taxon>
        <taxon>Elysia</taxon>
    </lineage>
</organism>
<keyword evidence="1" id="KW-0732">Signal</keyword>
<accession>A0AAE1CKE9</accession>
<comment type="caution">
    <text evidence="2">The sequence shown here is derived from an EMBL/GenBank/DDBJ whole genome shotgun (WGS) entry which is preliminary data.</text>
</comment>
<gene>
    <name evidence="2" type="ORF">RRG08_042685</name>
</gene>
<reference evidence="2" key="1">
    <citation type="journal article" date="2023" name="G3 (Bethesda)">
        <title>A reference genome for the long-term kleptoplast-retaining sea slug Elysia crispata morphotype clarki.</title>
        <authorList>
            <person name="Eastman K.E."/>
            <person name="Pendleton A.L."/>
            <person name="Shaikh M.A."/>
            <person name="Suttiyut T."/>
            <person name="Ogas R."/>
            <person name="Tomko P."/>
            <person name="Gavelis G."/>
            <person name="Widhalm J.R."/>
            <person name="Wisecaver J.H."/>
        </authorList>
    </citation>
    <scope>NUCLEOTIDE SEQUENCE</scope>
    <source>
        <strain evidence="2">ECLA1</strain>
    </source>
</reference>
<proteinExistence type="predicted"/>
<dbReference type="EMBL" id="JAWDGP010007852">
    <property type="protein sequence ID" value="KAK3702697.1"/>
    <property type="molecule type" value="Genomic_DNA"/>
</dbReference>
<feature type="chain" id="PRO_5041991809" evidence="1">
    <location>
        <begin position="16"/>
        <end position="90"/>
    </location>
</feature>
<evidence type="ECO:0000313" key="3">
    <source>
        <dbReference type="Proteomes" id="UP001283361"/>
    </source>
</evidence>
<sequence>MFVSGLPLLPLLLCGQEDLPNPAPGHARCDRHLEKFQVYDSASPTCIRNFCNTRDCHFCKHRSHSARELSSICDMSLKILISYTKDNFFG</sequence>
<dbReference type="Proteomes" id="UP001283361">
    <property type="component" value="Unassembled WGS sequence"/>
</dbReference>
<feature type="signal peptide" evidence="1">
    <location>
        <begin position="1"/>
        <end position="15"/>
    </location>
</feature>